<dbReference type="AlphaFoldDB" id="A0A0E9RKH8"/>
<organism evidence="1">
    <name type="scientific">Anguilla anguilla</name>
    <name type="common">European freshwater eel</name>
    <name type="synonym">Muraena anguilla</name>
    <dbReference type="NCBI Taxonomy" id="7936"/>
    <lineage>
        <taxon>Eukaryota</taxon>
        <taxon>Metazoa</taxon>
        <taxon>Chordata</taxon>
        <taxon>Craniata</taxon>
        <taxon>Vertebrata</taxon>
        <taxon>Euteleostomi</taxon>
        <taxon>Actinopterygii</taxon>
        <taxon>Neopterygii</taxon>
        <taxon>Teleostei</taxon>
        <taxon>Anguilliformes</taxon>
        <taxon>Anguillidae</taxon>
        <taxon>Anguilla</taxon>
    </lineage>
</organism>
<reference evidence="1" key="1">
    <citation type="submission" date="2014-11" db="EMBL/GenBank/DDBJ databases">
        <authorList>
            <person name="Amaro Gonzalez C."/>
        </authorList>
    </citation>
    <scope>NUCLEOTIDE SEQUENCE</scope>
</reference>
<dbReference type="EMBL" id="GBXM01079739">
    <property type="protein sequence ID" value="JAH28838.1"/>
    <property type="molecule type" value="Transcribed_RNA"/>
</dbReference>
<protein>
    <submittedName>
        <fullName evidence="1">Uncharacterized protein</fullName>
    </submittedName>
</protein>
<name>A0A0E9RKH8_ANGAN</name>
<proteinExistence type="predicted"/>
<accession>A0A0E9RKH8</accession>
<sequence>MYQSAMPKMPVCPGRFGYVARNELPAI</sequence>
<evidence type="ECO:0000313" key="1">
    <source>
        <dbReference type="EMBL" id="JAH28838.1"/>
    </source>
</evidence>
<reference evidence="1" key="2">
    <citation type="journal article" date="2015" name="Fish Shellfish Immunol.">
        <title>Early steps in the European eel (Anguilla anguilla)-Vibrio vulnificus interaction in the gills: Role of the RtxA13 toxin.</title>
        <authorList>
            <person name="Callol A."/>
            <person name="Pajuelo D."/>
            <person name="Ebbesson L."/>
            <person name="Teles M."/>
            <person name="MacKenzie S."/>
            <person name="Amaro C."/>
        </authorList>
    </citation>
    <scope>NUCLEOTIDE SEQUENCE</scope>
</reference>